<keyword evidence="8" id="KW-1185">Reference proteome</keyword>
<evidence type="ECO:0000256" key="3">
    <source>
        <dbReference type="ARBA" id="ARBA00022989"/>
    </source>
</evidence>
<keyword evidence="3 5" id="KW-1133">Transmembrane helix</keyword>
<feature type="transmembrane region" description="Helical" evidence="5">
    <location>
        <begin position="75"/>
        <end position="97"/>
    </location>
</feature>
<feature type="transmembrane region" description="Helical" evidence="5">
    <location>
        <begin position="50"/>
        <end position="68"/>
    </location>
</feature>
<accession>A0ABS5VV28</accession>
<comment type="caution">
    <text evidence="7">The sequence shown here is derived from an EMBL/GenBank/DDBJ whole genome shotgun (WGS) entry which is preliminary data.</text>
</comment>
<protein>
    <recommendedName>
        <fullName evidence="6">Methylamine utilisation protein MauE domain-containing protein</fullName>
    </recommendedName>
</protein>
<dbReference type="Proteomes" id="UP000772618">
    <property type="component" value="Unassembled WGS sequence"/>
</dbReference>
<organism evidence="7 8">
    <name type="scientific">Chryseosolibacter indicus</name>
    <dbReference type="NCBI Taxonomy" id="2782351"/>
    <lineage>
        <taxon>Bacteria</taxon>
        <taxon>Pseudomonadati</taxon>
        <taxon>Bacteroidota</taxon>
        <taxon>Cytophagia</taxon>
        <taxon>Cytophagales</taxon>
        <taxon>Chryseotaleaceae</taxon>
        <taxon>Chryseosolibacter</taxon>
    </lineage>
</organism>
<evidence type="ECO:0000256" key="5">
    <source>
        <dbReference type="SAM" id="Phobius"/>
    </source>
</evidence>
<comment type="subcellular location">
    <subcellularLocation>
        <location evidence="1">Membrane</location>
        <topology evidence="1">Multi-pass membrane protein</topology>
    </subcellularLocation>
</comment>
<evidence type="ECO:0000313" key="7">
    <source>
        <dbReference type="EMBL" id="MBT1704903.1"/>
    </source>
</evidence>
<evidence type="ECO:0000256" key="2">
    <source>
        <dbReference type="ARBA" id="ARBA00022692"/>
    </source>
</evidence>
<sequence length="142" mass="15806">MKKTNNITLTVIAMLLTALFSYTTLSKMIDYPLFTKQLRNSPLLGALSGVLAWLIPVVELCAVILLIVPAWRRTGLLLSAVLMLTFTVYIGGMLLFFETLPCSCGGVFEQMTWTQHLLFNIVFSLLALAGFILHKPNNILSR</sequence>
<gene>
    <name evidence="7" type="ORF">KK060_16540</name>
</gene>
<dbReference type="EMBL" id="JAHESD010000042">
    <property type="protein sequence ID" value="MBT1704903.1"/>
    <property type="molecule type" value="Genomic_DNA"/>
</dbReference>
<evidence type="ECO:0000259" key="6">
    <source>
        <dbReference type="Pfam" id="PF07291"/>
    </source>
</evidence>
<evidence type="ECO:0000256" key="1">
    <source>
        <dbReference type="ARBA" id="ARBA00004141"/>
    </source>
</evidence>
<dbReference type="RefSeq" id="WP_254154863.1">
    <property type="nucleotide sequence ID" value="NZ_JAHESD010000042.1"/>
</dbReference>
<evidence type="ECO:0000313" key="8">
    <source>
        <dbReference type="Proteomes" id="UP000772618"/>
    </source>
</evidence>
<proteinExistence type="predicted"/>
<keyword evidence="2 5" id="KW-0812">Transmembrane</keyword>
<feature type="domain" description="Methylamine utilisation protein MauE" evidence="6">
    <location>
        <begin position="7"/>
        <end position="132"/>
    </location>
</feature>
<dbReference type="Pfam" id="PF07291">
    <property type="entry name" value="MauE"/>
    <property type="match status" value="1"/>
</dbReference>
<feature type="transmembrane region" description="Helical" evidence="5">
    <location>
        <begin position="117"/>
        <end position="134"/>
    </location>
</feature>
<reference evidence="7 8" key="1">
    <citation type="submission" date="2021-05" db="EMBL/GenBank/DDBJ databases">
        <title>A Polyphasic approach of four new species of the genus Ohtaekwangia: Ohtaekwangia histidinii sp. nov., Ohtaekwangia cretensis sp. nov., Ohtaekwangia indiensis sp. nov., Ohtaekwangia reichenbachii sp. nov. from diverse environment.</title>
        <authorList>
            <person name="Octaviana S."/>
        </authorList>
    </citation>
    <scope>NUCLEOTIDE SEQUENCE [LARGE SCALE GENOMIC DNA]</scope>
    <source>
        <strain evidence="7 8">PWU20</strain>
    </source>
</reference>
<keyword evidence="4 5" id="KW-0472">Membrane</keyword>
<dbReference type="InterPro" id="IPR009908">
    <property type="entry name" value="Methylamine_util_MauE"/>
</dbReference>
<evidence type="ECO:0000256" key="4">
    <source>
        <dbReference type="ARBA" id="ARBA00023136"/>
    </source>
</evidence>
<name>A0ABS5VV28_9BACT</name>